<proteinExistence type="predicted"/>
<dbReference type="PANTHER" id="PTHR33164">
    <property type="entry name" value="TRANSCRIPTIONAL REGULATOR, MARR FAMILY"/>
    <property type="match status" value="1"/>
</dbReference>
<protein>
    <submittedName>
        <fullName evidence="2">Transcriptional regulator, MarR family</fullName>
    </submittedName>
</protein>
<evidence type="ECO:0000259" key="1">
    <source>
        <dbReference type="PROSITE" id="PS50995"/>
    </source>
</evidence>
<name>A0A1H3T6N9_9MICO</name>
<keyword evidence="3" id="KW-1185">Reference proteome</keyword>
<dbReference type="InterPro" id="IPR039422">
    <property type="entry name" value="MarR/SlyA-like"/>
</dbReference>
<dbReference type="InterPro" id="IPR000835">
    <property type="entry name" value="HTH_MarR-typ"/>
</dbReference>
<dbReference type="InterPro" id="IPR036388">
    <property type="entry name" value="WH-like_DNA-bd_sf"/>
</dbReference>
<dbReference type="InterPro" id="IPR036390">
    <property type="entry name" value="WH_DNA-bd_sf"/>
</dbReference>
<gene>
    <name evidence="2" type="ORF">SAMN05216554_4015</name>
</gene>
<evidence type="ECO:0000313" key="3">
    <source>
        <dbReference type="Proteomes" id="UP000198891"/>
    </source>
</evidence>
<dbReference type="EMBL" id="FNPZ01000004">
    <property type="protein sequence ID" value="SDZ45587.1"/>
    <property type="molecule type" value="Genomic_DNA"/>
</dbReference>
<dbReference type="PANTHER" id="PTHR33164:SF43">
    <property type="entry name" value="HTH-TYPE TRANSCRIPTIONAL REPRESSOR YETL"/>
    <property type="match status" value="1"/>
</dbReference>
<reference evidence="2 3" key="1">
    <citation type="submission" date="2016-10" db="EMBL/GenBank/DDBJ databases">
        <authorList>
            <person name="de Groot N.N."/>
        </authorList>
    </citation>
    <scope>NUCLEOTIDE SEQUENCE [LARGE SCALE GENOMIC DNA]</scope>
    <source>
        <strain evidence="2 3">CGMCC 4.3491</strain>
    </source>
</reference>
<dbReference type="GO" id="GO:0006950">
    <property type="term" value="P:response to stress"/>
    <property type="evidence" value="ECO:0007669"/>
    <property type="project" value="TreeGrafter"/>
</dbReference>
<dbReference type="AlphaFoldDB" id="A0A1H3T6N9"/>
<dbReference type="Pfam" id="PF12802">
    <property type="entry name" value="MarR_2"/>
    <property type="match status" value="1"/>
</dbReference>
<organism evidence="2 3">
    <name type="scientific">Herbiconiux ginsengi</name>
    <dbReference type="NCBI Taxonomy" id="381665"/>
    <lineage>
        <taxon>Bacteria</taxon>
        <taxon>Bacillati</taxon>
        <taxon>Actinomycetota</taxon>
        <taxon>Actinomycetes</taxon>
        <taxon>Micrococcales</taxon>
        <taxon>Microbacteriaceae</taxon>
        <taxon>Herbiconiux</taxon>
    </lineage>
</organism>
<dbReference type="GO" id="GO:0003700">
    <property type="term" value="F:DNA-binding transcription factor activity"/>
    <property type="evidence" value="ECO:0007669"/>
    <property type="project" value="InterPro"/>
</dbReference>
<dbReference type="SMART" id="SM00347">
    <property type="entry name" value="HTH_MARR"/>
    <property type="match status" value="1"/>
</dbReference>
<dbReference type="SUPFAM" id="SSF46785">
    <property type="entry name" value="Winged helix' DNA-binding domain"/>
    <property type="match status" value="1"/>
</dbReference>
<dbReference type="Proteomes" id="UP000198891">
    <property type="component" value="Unassembled WGS sequence"/>
</dbReference>
<accession>A0A1H3T6N9</accession>
<evidence type="ECO:0000313" key="2">
    <source>
        <dbReference type="EMBL" id="SDZ45587.1"/>
    </source>
</evidence>
<dbReference type="STRING" id="381665.SAMN05216554_4015"/>
<sequence>MYARHFPEVDPEPYLLGVAVQRMAATMRLQMDARVYQPAGVSIAHVRILIALATVGSTTPSELARFTQVSPSSVSSVLRTLRRNGHVAVDSPDDSADGRVKLVRILPAGERAMTELMSEMTVIESEWASVLSAVERRKLIAILRTMASGTEGVAGAV</sequence>
<feature type="domain" description="HTH marR-type" evidence="1">
    <location>
        <begin position="13"/>
        <end position="148"/>
    </location>
</feature>
<dbReference type="Gene3D" id="1.10.10.10">
    <property type="entry name" value="Winged helix-like DNA-binding domain superfamily/Winged helix DNA-binding domain"/>
    <property type="match status" value="1"/>
</dbReference>
<dbReference type="PROSITE" id="PS50995">
    <property type="entry name" value="HTH_MARR_2"/>
    <property type="match status" value="1"/>
</dbReference>